<name>A0A420XQC3_9ACTN</name>
<sequence>MCAVTPASQRTLSTSPTAAREAREFMDAAICTEHAASVLDDARLLVTELVANAIRHGAPPITLQVECDASAGMRVSVSDGCAVEPTPRETSPDDESGRGVHIVDLLSDSWGVQPTENGKAVWFRLKP</sequence>
<dbReference type="InParanoid" id="A0A420XQC3"/>
<dbReference type="Gene3D" id="3.30.565.10">
    <property type="entry name" value="Histidine kinase-like ATPase, C-terminal domain"/>
    <property type="match status" value="1"/>
</dbReference>
<dbReference type="InterPro" id="IPR036890">
    <property type="entry name" value="HATPase_C_sf"/>
</dbReference>
<keyword evidence="1" id="KW-0808">Transferase</keyword>
<dbReference type="InterPro" id="IPR003594">
    <property type="entry name" value="HATPase_dom"/>
</dbReference>
<proteinExistence type="predicted"/>
<dbReference type="PANTHER" id="PTHR35526">
    <property type="entry name" value="ANTI-SIGMA-F FACTOR RSBW-RELATED"/>
    <property type="match status" value="1"/>
</dbReference>
<gene>
    <name evidence="3" type="ORF">CLV35_1926</name>
</gene>
<evidence type="ECO:0000313" key="4">
    <source>
        <dbReference type="Proteomes" id="UP000281955"/>
    </source>
</evidence>
<evidence type="ECO:0000259" key="2">
    <source>
        <dbReference type="Pfam" id="PF13581"/>
    </source>
</evidence>
<dbReference type="InterPro" id="IPR050267">
    <property type="entry name" value="Anti-sigma-factor_SerPK"/>
</dbReference>
<keyword evidence="1" id="KW-0723">Serine/threonine-protein kinase</keyword>
<dbReference type="PANTHER" id="PTHR35526:SF3">
    <property type="entry name" value="ANTI-SIGMA-F FACTOR RSBW"/>
    <property type="match status" value="1"/>
</dbReference>
<comment type="caution">
    <text evidence="3">The sequence shown here is derived from an EMBL/GenBank/DDBJ whole genome shotgun (WGS) entry which is preliminary data.</text>
</comment>
<dbReference type="RefSeq" id="WP_231121667.1">
    <property type="nucleotide sequence ID" value="NZ_RBWV01000011.1"/>
</dbReference>
<keyword evidence="1" id="KW-0418">Kinase</keyword>
<keyword evidence="4" id="KW-1185">Reference proteome</keyword>
<dbReference type="Proteomes" id="UP000281955">
    <property type="component" value="Unassembled WGS sequence"/>
</dbReference>
<evidence type="ECO:0000256" key="1">
    <source>
        <dbReference type="ARBA" id="ARBA00022527"/>
    </source>
</evidence>
<feature type="domain" description="Histidine kinase/HSP90-like ATPase" evidence="2">
    <location>
        <begin position="14"/>
        <end position="124"/>
    </location>
</feature>
<protein>
    <submittedName>
        <fullName evidence="3">Anti-sigma regulatory factor (Ser/Thr protein kinase)</fullName>
    </submittedName>
</protein>
<dbReference type="SUPFAM" id="SSF55874">
    <property type="entry name" value="ATPase domain of HSP90 chaperone/DNA topoisomerase II/histidine kinase"/>
    <property type="match status" value="1"/>
</dbReference>
<dbReference type="AlphaFoldDB" id="A0A420XQC3"/>
<dbReference type="EMBL" id="RBWV01000011">
    <property type="protein sequence ID" value="RKS75459.1"/>
    <property type="molecule type" value="Genomic_DNA"/>
</dbReference>
<dbReference type="Pfam" id="PF13581">
    <property type="entry name" value="HATPase_c_2"/>
    <property type="match status" value="1"/>
</dbReference>
<reference evidence="3 4" key="1">
    <citation type="submission" date="2018-10" db="EMBL/GenBank/DDBJ databases">
        <title>Genomic Encyclopedia of Archaeal and Bacterial Type Strains, Phase II (KMG-II): from individual species to whole genera.</title>
        <authorList>
            <person name="Goeker M."/>
        </authorList>
    </citation>
    <scope>NUCLEOTIDE SEQUENCE [LARGE SCALE GENOMIC DNA]</scope>
    <source>
        <strain evidence="3 4">RP-AC37</strain>
    </source>
</reference>
<dbReference type="GO" id="GO:0004674">
    <property type="term" value="F:protein serine/threonine kinase activity"/>
    <property type="evidence" value="ECO:0007669"/>
    <property type="project" value="UniProtKB-KW"/>
</dbReference>
<organism evidence="3 4">
    <name type="scientific">Motilibacter peucedani</name>
    <dbReference type="NCBI Taxonomy" id="598650"/>
    <lineage>
        <taxon>Bacteria</taxon>
        <taxon>Bacillati</taxon>
        <taxon>Actinomycetota</taxon>
        <taxon>Actinomycetes</taxon>
        <taxon>Motilibacterales</taxon>
        <taxon>Motilibacteraceae</taxon>
        <taxon>Motilibacter</taxon>
    </lineage>
</organism>
<accession>A0A420XQC3</accession>
<evidence type="ECO:0000313" key="3">
    <source>
        <dbReference type="EMBL" id="RKS75459.1"/>
    </source>
</evidence>
<dbReference type="CDD" id="cd16936">
    <property type="entry name" value="HATPase_RsbW-like"/>
    <property type="match status" value="1"/>
</dbReference>